<dbReference type="AlphaFoldDB" id="A0AA48I839"/>
<keyword evidence="1" id="KW-0175">Coiled coil</keyword>
<dbReference type="Proteomes" id="UP001337580">
    <property type="component" value="Chromosome"/>
</dbReference>
<name>A0AA48I839_9FIRM</name>
<evidence type="ECO:0000256" key="1">
    <source>
        <dbReference type="SAM" id="Coils"/>
    </source>
</evidence>
<dbReference type="EMBL" id="AP027924">
    <property type="protein sequence ID" value="BED91823.1"/>
    <property type="molecule type" value="Genomic_DNA"/>
</dbReference>
<feature type="signal peptide" evidence="2">
    <location>
        <begin position="1"/>
        <end position="27"/>
    </location>
</feature>
<gene>
    <name evidence="3" type="ORF">CfP315_0355</name>
</gene>
<keyword evidence="2" id="KW-0732">Signal</keyword>
<reference evidence="3" key="1">
    <citation type="journal article" date="2023" name="ISME J.">
        <title>Emergence of putative energy parasites within Clostridia revealed by genome analysis of a novel endosymbiotic clade.</title>
        <authorList>
            <person name="Takahashi K."/>
            <person name="Kuwahara H."/>
            <person name="Horikawa Y."/>
            <person name="Izawa K."/>
            <person name="Kato D."/>
            <person name="Inagaki T."/>
            <person name="Yuki M."/>
            <person name="Ohkuma M."/>
            <person name="Hongoh Y."/>
        </authorList>
    </citation>
    <scope>NUCLEOTIDE SEQUENCE</scope>
    <source>
        <strain evidence="3">CfP3-15</strain>
    </source>
</reference>
<evidence type="ECO:0000256" key="2">
    <source>
        <dbReference type="SAM" id="SignalP"/>
    </source>
</evidence>
<feature type="chain" id="PRO_5041270467" evidence="2">
    <location>
        <begin position="28"/>
        <end position="281"/>
    </location>
</feature>
<organism evidence="3">
    <name type="scientific">Candidatus Improbicoccus pseudotrichonymphae</name>
    <dbReference type="NCBI Taxonomy" id="3033792"/>
    <lineage>
        <taxon>Bacteria</taxon>
        <taxon>Bacillati</taxon>
        <taxon>Bacillota</taxon>
        <taxon>Clostridia</taxon>
        <taxon>Candidatus Improbicoccus</taxon>
    </lineage>
</organism>
<proteinExistence type="predicted"/>
<dbReference type="KEGG" id="ips:CfP315_0355"/>
<feature type="coiled-coil region" evidence="1">
    <location>
        <begin position="140"/>
        <end position="278"/>
    </location>
</feature>
<evidence type="ECO:0000313" key="3">
    <source>
        <dbReference type="EMBL" id="BED91823.1"/>
    </source>
</evidence>
<protein>
    <submittedName>
        <fullName evidence="3">Uncharacterized protein</fullName>
    </submittedName>
</protein>
<accession>A0AA48I839</accession>
<sequence>MSKSRFMKKFLAILVFGFCNLNICASAAMENEELAAMMMEKLIVPKLIVPNMKLREMTRKVAKVATDNPKFKFTGIREMQEMRGPQYTENQEFIKMKLPVEKLAQEGLEYIKMKSLIEELFQISLTGNSMCDFVILGKLFLETEEQLLETKEQLEETQNVNQAMENKIAELNANIRELQIELDQSTQVIESSQKEEEELRKSLVEKLAQENQEFTKMKSRIEELAQESLTGNPMCDLVILGKSFLETKEQLEKTQNVNQAMENKIRELQIKLDRLIQEIEP</sequence>